<protein>
    <submittedName>
        <fullName evidence="1">MeOPN transferase</fullName>
    </submittedName>
</protein>
<keyword evidence="1" id="KW-0808">Transferase</keyword>
<dbReference type="Pfam" id="PF11186">
    <property type="entry name" value="DUF2972"/>
    <property type="match status" value="1"/>
</dbReference>
<sequence length="614" mass="73219">MKCSMKGKDMFNPNCAVDRVKNHLAYKIGSCVLNNKTKKSPFFILLFKLYKIKLEHYKELKNYQIFIKLFPSLRYPKLEECHDYRECVKVKFHLSYMLGQTILEADKNKFKGGYFRLWHDIKQVNQEYKNIKIFLQQYDLIIEKLNYIEFQNIDLLIKNFHSVFYILNFHKDYQEIINIIIDNFDYFLNNFDVIEEWLLSDDFNEKYKKISHPYPPLLDPIGLNADNKINYQSLGGGDIAWKLNLPLPSKYKFIFLFNGCSGSEAMQHFLMLCGVETRAWAWFNPRDIFKINYQNLLNENIAAPCLPSITTGDYEKLFYLVDGGFDIVAIMRDPISVLKAGLNHIESYKISLEILNYCRNVECYNRDFKNLFPEIWYAYSGSTKVNIEDLEKLLDNSEYYFTFNKRINMLKNKDNVVCINFEDINSQNIINTMNNLANRYNLKTPKKEHEIILTSRINLHQGLLHLPVNINCKMFQIIITTPYLISLEIEGMDRYVNITNKIFNNDIIMESIIIVCLQDQYDVLMKNQEWSQIKEYIEEYIGSLRLYIQNCKNNLVTEKDILVYLRKNSNLRLKFLKHIEENIKYIRENYPEYLETWTYYQEFEKMCKELDGNI</sequence>
<proteinExistence type="predicted"/>
<dbReference type="InterPro" id="IPR021353">
    <property type="entry name" value="DUF2972"/>
</dbReference>
<name>F2X776_CAMJU</name>
<evidence type="ECO:0000313" key="1">
    <source>
        <dbReference type="EMBL" id="ADZ76246.1"/>
    </source>
</evidence>
<dbReference type="EMBL" id="HQ343271">
    <property type="protein sequence ID" value="ADZ76246.1"/>
    <property type="molecule type" value="Genomic_DNA"/>
</dbReference>
<dbReference type="AlphaFoldDB" id="F2X776"/>
<organism evidence="1">
    <name type="scientific">Campylobacter jejuni subsp. jejuni</name>
    <dbReference type="NCBI Taxonomy" id="32022"/>
    <lineage>
        <taxon>Bacteria</taxon>
        <taxon>Pseudomonadati</taxon>
        <taxon>Campylobacterota</taxon>
        <taxon>Epsilonproteobacteria</taxon>
        <taxon>Campylobacterales</taxon>
        <taxon>Campylobacteraceae</taxon>
        <taxon>Campylobacter</taxon>
    </lineage>
</organism>
<accession>F2X776</accession>
<gene>
    <name evidence="1" type="ORF">HS10.07</name>
</gene>
<dbReference type="GO" id="GO:0016740">
    <property type="term" value="F:transferase activity"/>
    <property type="evidence" value="ECO:0007669"/>
    <property type="project" value="UniProtKB-KW"/>
</dbReference>
<reference evidence="1" key="1">
    <citation type="journal article" date="2011" name="J. Clin. Microbiol.">
        <title>Discrimination of Major Capsular Types of Campylobacter jejuni by Multiplex PCR.</title>
        <authorList>
            <person name="Poly F."/>
            <person name="Serichatalergs O."/>
            <person name="Schulman M."/>
            <person name="Ju J."/>
            <person name="Cates C.N."/>
            <person name="Kanipes M."/>
            <person name="Mason C."/>
            <person name="Guerry P."/>
        </authorList>
    </citation>
    <scope>NUCLEOTIDE SEQUENCE</scope>
    <source>
        <strain evidence="1">ATCC 43438</strain>
    </source>
</reference>